<proteinExistence type="predicted"/>
<dbReference type="Proteomes" id="UP000677305">
    <property type="component" value="Chromosome"/>
</dbReference>
<dbReference type="GO" id="GO:0016491">
    <property type="term" value="F:oxidoreductase activity"/>
    <property type="evidence" value="ECO:0007669"/>
    <property type="project" value="UniProtKB-KW"/>
</dbReference>
<reference evidence="6 7" key="1">
    <citation type="submission" date="2020-07" db="EMBL/GenBank/DDBJ databases">
        <title>Vallitalea guaymasensis genome.</title>
        <authorList>
            <person name="Postec A."/>
        </authorList>
    </citation>
    <scope>NUCLEOTIDE SEQUENCE [LARGE SCALE GENOMIC DNA]</scope>
    <source>
        <strain evidence="6 7">Ra1766G1</strain>
    </source>
</reference>
<accession>A0A8J8M820</accession>
<dbReference type="Pfam" id="PF12831">
    <property type="entry name" value="FAD_oxidored"/>
    <property type="match status" value="1"/>
</dbReference>
<keyword evidence="3" id="KW-0560">Oxidoreductase</keyword>
<dbReference type="KEGG" id="vgu:HYG85_03765"/>
<dbReference type="Gene3D" id="3.50.50.60">
    <property type="entry name" value="FAD/NAD(P)-binding domain"/>
    <property type="match status" value="1"/>
</dbReference>
<dbReference type="AlphaFoldDB" id="A0A8J8M820"/>
<evidence type="ECO:0000256" key="2">
    <source>
        <dbReference type="ARBA" id="ARBA00022723"/>
    </source>
</evidence>
<dbReference type="RefSeq" id="WP_212692346.1">
    <property type="nucleotide sequence ID" value="NZ_CP058561.1"/>
</dbReference>
<gene>
    <name evidence="6" type="ORF">HYG85_03765</name>
</gene>
<keyword evidence="2" id="KW-0479">Metal-binding</keyword>
<dbReference type="GO" id="GO:0046872">
    <property type="term" value="F:metal ion binding"/>
    <property type="evidence" value="ECO:0007669"/>
    <property type="project" value="UniProtKB-KW"/>
</dbReference>
<dbReference type="SUPFAM" id="SSF51905">
    <property type="entry name" value="FAD/NAD(P)-binding domain"/>
    <property type="match status" value="1"/>
</dbReference>
<protein>
    <submittedName>
        <fullName evidence="6">FAD-dependent oxidoreductase</fullName>
    </submittedName>
</protein>
<evidence type="ECO:0000256" key="1">
    <source>
        <dbReference type="ARBA" id="ARBA00022485"/>
    </source>
</evidence>
<name>A0A8J8M820_9FIRM</name>
<dbReference type="InterPro" id="IPR039650">
    <property type="entry name" value="HdrA-like"/>
</dbReference>
<keyword evidence="5" id="KW-0411">Iron-sulfur</keyword>
<dbReference type="GO" id="GO:0051539">
    <property type="term" value="F:4 iron, 4 sulfur cluster binding"/>
    <property type="evidence" value="ECO:0007669"/>
    <property type="project" value="UniProtKB-KW"/>
</dbReference>
<dbReference type="InterPro" id="IPR036188">
    <property type="entry name" value="FAD/NAD-bd_sf"/>
</dbReference>
<organism evidence="6 7">
    <name type="scientific">Vallitalea guaymasensis</name>
    <dbReference type="NCBI Taxonomy" id="1185412"/>
    <lineage>
        <taxon>Bacteria</taxon>
        <taxon>Bacillati</taxon>
        <taxon>Bacillota</taxon>
        <taxon>Clostridia</taxon>
        <taxon>Lachnospirales</taxon>
        <taxon>Vallitaleaceae</taxon>
        <taxon>Vallitalea</taxon>
    </lineage>
</organism>
<evidence type="ECO:0000256" key="4">
    <source>
        <dbReference type="ARBA" id="ARBA00023004"/>
    </source>
</evidence>
<keyword evidence="1" id="KW-0004">4Fe-4S</keyword>
<evidence type="ECO:0000256" key="5">
    <source>
        <dbReference type="ARBA" id="ARBA00023014"/>
    </source>
</evidence>
<dbReference type="PANTHER" id="PTHR43498">
    <property type="entry name" value="FERREDOXIN:COB-COM HETERODISULFIDE REDUCTASE SUBUNIT A"/>
    <property type="match status" value="1"/>
</dbReference>
<evidence type="ECO:0000313" key="7">
    <source>
        <dbReference type="Proteomes" id="UP000677305"/>
    </source>
</evidence>
<evidence type="ECO:0000256" key="3">
    <source>
        <dbReference type="ARBA" id="ARBA00023002"/>
    </source>
</evidence>
<keyword evidence="4" id="KW-0408">Iron</keyword>
<dbReference type="EMBL" id="CP058561">
    <property type="protein sequence ID" value="QUH28077.1"/>
    <property type="molecule type" value="Genomic_DNA"/>
</dbReference>
<evidence type="ECO:0000313" key="6">
    <source>
        <dbReference type="EMBL" id="QUH28077.1"/>
    </source>
</evidence>
<dbReference type="PANTHER" id="PTHR43498:SF1">
    <property type="entry name" value="COB--COM HETERODISULFIDE REDUCTASE IRON-SULFUR SUBUNIT A"/>
    <property type="match status" value="1"/>
</dbReference>
<keyword evidence="7" id="KW-1185">Reference proteome</keyword>
<sequence length="453" mass="50370">MKKYKSLIVFDSNCDLPVYDEVDVLVAGGGPAGIAAAETAARHNNKTLLVERLGFLGGASVAGYSGTFCGMFYGCDNPLEEEPRQAVFGWTNKFYEALKEKNGVTEPQPYGKTFLVPHNPQIFKEVAEDMILEAGGKILYHSTIVGVIKDFDEFKGVVIDTKSGLAQIRSKVMIDATGDADIIYRAGYEYTMGDNGVIQNPTMIFRLGGVDVKKFFDYWGEDRISPDKVTEAMKQAIEEGAELPRLKVWVYHTTRPNELFMNVTLLTGRDGHLLNVCDPDDHTEAEQVARKQVNEYAKFFKEYIPGCEASFVNDLSCEVGVRQTRSIVGIDKLLNEDVKNARKRSDGIVACPWPIELHNGEKPYLFWLINDYYEVPYGALVPAVGENLIVAGRNLSAEHHALASCRVISQCFGYGHAAALAADKSIKENIKFRDIKGEEIRKLLNEEDARLGE</sequence>